<dbReference type="EMBL" id="RJGP01000448">
    <property type="protein sequence ID" value="RVZ36903.1"/>
    <property type="molecule type" value="Genomic_DNA"/>
</dbReference>
<comment type="caution">
    <text evidence="2">The sequence shown here is derived from an EMBL/GenBank/DDBJ whole genome shotgun (WGS) entry which is preliminary data.</text>
</comment>
<evidence type="ECO:0000313" key="3">
    <source>
        <dbReference type="Proteomes" id="UP000289022"/>
    </source>
</evidence>
<reference evidence="2 3" key="1">
    <citation type="submission" date="2018-11" db="EMBL/GenBank/DDBJ databases">
        <title>Genetic determinants and prediction of antibiotic resistance phenotypes in Helicobacter pylori.</title>
        <authorList>
            <person name="Wagner K."/>
        </authorList>
    </citation>
    <scope>NUCLEOTIDE SEQUENCE [LARGE SCALE GENOMIC DNA]</scope>
    <source>
        <strain evidence="2 3">ZH70</strain>
    </source>
</reference>
<dbReference type="Proteomes" id="UP000289022">
    <property type="component" value="Unassembled WGS sequence"/>
</dbReference>
<accession>A0A438XJP8</accession>
<evidence type="ECO:0000256" key="1">
    <source>
        <dbReference type="SAM" id="MobiDB-lite"/>
    </source>
</evidence>
<feature type="non-terminal residue" evidence="2">
    <location>
        <position position="1"/>
    </location>
</feature>
<protein>
    <submittedName>
        <fullName evidence="2">Uncharacterized protein</fullName>
    </submittedName>
</protein>
<evidence type="ECO:0000313" key="2">
    <source>
        <dbReference type="EMBL" id="RVZ36903.1"/>
    </source>
</evidence>
<feature type="compositionally biased region" description="Low complexity" evidence="1">
    <location>
        <begin position="258"/>
        <end position="272"/>
    </location>
</feature>
<dbReference type="AlphaFoldDB" id="A0A438XJP8"/>
<proteinExistence type="predicted"/>
<name>A0A438XJP8_HELPX</name>
<feature type="non-terminal residue" evidence="2">
    <location>
        <position position="333"/>
    </location>
</feature>
<organism evidence="2 3">
    <name type="scientific">Helicobacter pylori</name>
    <name type="common">Campylobacter pylori</name>
    <dbReference type="NCBI Taxonomy" id="210"/>
    <lineage>
        <taxon>Bacteria</taxon>
        <taxon>Pseudomonadati</taxon>
        <taxon>Campylobacterota</taxon>
        <taxon>Epsilonproteobacteria</taxon>
        <taxon>Campylobacterales</taxon>
        <taxon>Helicobacteraceae</taxon>
        <taxon>Helicobacter</taxon>
    </lineage>
</organism>
<sequence>QGQNISAYDCVSATGSITSSASSGISCSATSSTSNTNSFDNSLVATSKVQTINGKEQIGVNSFNLVSQVWSVYNSLKTSEENLQKNANILCTNGTQSGTSSCNTSSSGGLSISGNSQLQNILSSTNGTSATAQAKSNAPKIKAMVVVNNEEEAKTANLAQNSGAATQSPNSTVMGALNTVLQNVNNFQQSIQNAFQSQENNIQNWANAIYNTSGNQSQDMTPNTNQDLRIQLRANFYQLINTINQQVPTDMNALINQSQQTQQTSGSANTNSPCTNGMNGSNNTNWCYQQWSDSKAYYSGLQSALGYQTQATTQSGSSGGNSITYNVQQITLT</sequence>
<feature type="region of interest" description="Disordered" evidence="1">
    <location>
        <begin position="258"/>
        <end position="277"/>
    </location>
</feature>
<gene>
    <name evidence="2" type="ORF">EC518_07845</name>
</gene>